<feature type="compositionally biased region" description="Polar residues" evidence="5">
    <location>
        <begin position="1"/>
        <end position="10"/>
    </location>
</feature>
<dbReference type="InterPro" id="IPR013325">
    <property type="entry name" value="RNA_pol_sigma_r2"/>
</dbReference>
<dbReference type="KEGG" id="smag:AN936_02170"/>
<dbReference type="InterPro" id="IPR036388">
    <property type="entry name" value="WH-like_DNA-bd_sf"/>
</dbReference>
<dbReference type="Gene3D" id="1.10.10.10">
    <property type="entry name" value="Winged helix-like DNA-binding domain superfamily/Winged helix DNA-binding domain"/>
    <property type="match status" value="1"/>
</dbReference>
<keyword evidence="2" id="KW-0805">Transcription regulation</keyword>
<dbReference type="InterPro" id="IPR039425">
    <property type="entry name" value="RNA_pol_sigma-70-like"/>
</dbReference>
<dbReference type="GO" id="GO:0006352">
    <property type="term" value="P:DNA-templated transcription initiation"/>
    <property type="evidence" value="ECO:0007669"/>
    <property type="project" value="InterPro"/>
</dbReference>
<evidence type="ECO:0000256" key="4">
    <source>
        <dbReference type="ARBA" id="ARBA00023163"/>
    </source>
</evidence>
<keyword evidence="3" id="KW-0731">Sigma factor</keyword>
<gene>
    <name evidence="8" type="ORF">AN936_02170</name>
</gene>
<dbReference type="Pfam" id="PF04542">
    <property type="entry name" value="Sigma70_r2"/>
    <property type="match status" value="1"/>
</dbReference>
<feature type="region of interest" description="Disordered" evidence="5">
    <location>
        <begin position="1"/>
        <end position="70"/>
    </location>
</feature>
<comment type="similarity">
    <text evidence="1">Belongs to the sigma-70 factor family. ECF subfamily.</text>
</comment>
<sequence length="234" mass="26131">MARASGQTAAQHWKSKPGRGRTLSLVPAGTTALSSCTCRDRAPPRHPFSPSSACHVHPADRPPQCRQRPEAGQDLEAAYRAHRMSLFHFLRRKAGAEEAPDLVQEVFARAAGSEQRYQLANPGGFLRRIAQNLLIDRARRQKSSRATFFPLRDESEGATPAAQEWDLEAADLLRLYEAAVDALPPKTRRVFLMHRVDELSYREIHEALGISIATVEYHMMRALAQISKVVDEGQ</sequence>
<dbReference type="Pfam" id="PF08281">
    <property type="entry name" value="Sigma70_r4_2"/>
    <property type="match status" value="1"/>
</dbReference>
<dbReference type="RefSeq" id="WP_084758120.1">
    <property type="nucleotide sequence ID" value="NZ_CP012700.1"/>
</dbReference>
<evidence type="ECO:0000259" key="7">
    <source>
        <dbReference type="Pfam" id="PF08281"/>
    </source>
</evidence>
<dbReference type="OrthoDB" id="9794372at2"/>
<dbReference type="GO" id="GO:0016987">
    <property type="term" value="F:sigma factor activity"/>
    <property type="evidence" value="ECO:0007669"/>
    <property type="project" value="UniProtKB-KW"/>
</dbReference>
<keyword evidence="4" id="KW-0804">Transcription</keyword>
<dbReference type="PANTHER" id="PTHR43133:SF63">
    <property type="entry name" value="RNA POLYMERASE SIGMA FACTOR FECI-RELATED"/>
    <property type="match status" value="1"/>
</dbReference>
<feature type="domain" description="RNA polymerase sigma factor 70 region 4 type 2" evidence="7">
    <location>
        <begin position="175"/>
        <end position="225"/>
    </location>
</feature>
<name>A0A0N9UTL4_SPHMC</name>
<dbReference type="AlphaFoldDB" id="A0A0N9UTL4"/>
<accession>A0A0N9UTL4</accession>
<dbReference type="SUPFAM" id="SSF88659">
    <property type="entry name" value="Sigma3 and sigma4 domains of RNA polymerase sigma factors"/>
    <property type="match status" value="1"/>
</dbReference>
<dbReference type="NCBIfam" id="TIGR02937">
    <property type="entry name" value="sigma70-ECF"/>
    <property type="match status" value="1"/>
</dbReference>
<evidence type="ECO:0000259" key="6">
    <source>
        <dbReference type="Pfam" id="PF04542"/>
    </source>
</evidence>
<evidence type="ECO:0000256" key="5">
    <source>
        <dbReference type="SAM" id="MobiDB-lite"/>
    </source>
</evidence>
<evidence type="ECO:0000256" key="1">
    <source>
        <dbReference type="ARBA" id="ARBA00010641"/>
    </source>
</evidence>
<dbReference type="InterPro" id="IPR007627">
    <property type="entry name" value="RNA_pol_sigma70_r2"/>
</dbReference>
<dbReference type="CDD" id="cd06171">
    <property type="entry name" value="Sigma70_r4"/>
    <property type="match status" value="1"/>
</dbReference>
<evidence type="ECO:0000313" key="8">
    <source>
        <dbReference type="EMBL" id="ALH79220.1"/>
    </source>
</evidence>
<reference evidence="8 9" key="1">
    <citation type="journal article" date="2015" name="Genome Announc.">
        <title>Complete Genome Sequence of Polypropylene Glycol- and Polyethylene Glycol-Degrading Sphingopyxis macrogoltabida Strain EY-1.</title>
        <authorList>
            <person name="Ohtsubo Y."/>
            <person name="Nagata Y."/>
            <person name="Numata M."/>
            <person name="Tsuchikane K."/>
            <person name="Hosoyama A."/>
            <person name="Yamazoe A."/>
            <person name="Tsuda M."/>
            <person name="Fujita N."/>
            <person name="Kawai F."/>
        </authorList>
    </citation>
    <scope>NUCLEOTIDE SEQUENCE [LARGE SCALE GENOMIC DNA]</scope>
    <source>
        <strain evidence="8 9">EY-1</strain>
    </source>
</reference>
<dbReference type="PANTHER" id="PTHR43133">
    <property type="entry name" value="RNA POLYMERASE ECF-TYPE SIGMA FACTO"/>
    <property type="match status" value="1"/>
</dbReference>
<evidence type="ECO:0000313" key="9">
    <source>
        <dbReference type="Proteomes" id="UP000058074"/>
    </source>
</evidence>
<protein>
    <submittedName>
        <fullName evidence="8">RNA polymerase subunit sigma-24</fullName>
    </submittedName>
</protein>
<dbReference type="Proteomes" id="UP000058074">
    <property type="component" value="Chromosome"/>
</dbReference>
<dbReference type="InterPro" id="IPR013324">
    <property type="entry name" value="RNA_pol_sigma_r3/r4-like"/>
</dbReference>
<dbReference type="InterPro" id="IPR013249">
    <property type="entry name" value="RNA_pol_sigma70_r4_t2"/>
</dbReference>
<evidence type="ECO:0000256" key="3">
    <source>
        <dbReference type="ARBA" id="ARBA00023082"/>
    </source>
</evidence>
<dbReference type="SUPFAM" id="SSF88946">
    <property type="entry name" value="Sigma2 domain of RNA polymerase sigma factors"/>
    <property type="match status" value="1"/>
</dbReference>
<dbReference type="InterPro" id="IPR014284">
    <property type="entry name" value="RNA_pol_sigma-70_dom"/>
</dbReference>
<proteinExistence type="inferred from homology"/>
<dbReference type="Gene3D" id="1.10.1740.10">
    <property type="match status" value="1"/>
</dbReference>
<organism evidence="8 9">
    <name type="scientific">Sphingopyxis macrogoltabida</name>
    <name type="common">Sphingomonas macrogoltabidus</name>
    <dbReference type="NCBI Taxonomy" id="33050"/>
    <lineage>
        <taxon>Bacteria</taxon>
        <taxon>Pseudomonadati</taxon>
        <taxon>Pseudomonadota</taxon>
        <taxon>Alphaproteobacteria</taxon>
        <taxon>Sphingomonadales</taxon>
        <taxon>Sphingomonadaceae</taxon>
        <taxon>Sphingopyxis</taxon>
    </lineage>
</organism>
<evidence type="ECO:0000256" key="2">
    <source>
        <dbReference type="ARBA" id="ARBA00023015"/>
    </source>
</evidence>
<dbReference type="PATRIC" id="fig|33050.5.peg.454"/>
<feature type="domain" description="RNA polymerase sigma-70 region 2" evidence="6">
    <location>
        <begin position="79"/>
        <end position="142"/>
    </location>
</feature>
<dbReference type="EMBL" id="CP012700">
    <property type="protein sequence ID" value="ALH79220.1"/>
    <property type="molecule type" value="Genomic_DNA"/>
</dbReference>
<dbReference type="GO" id="GO:0003677">
    <property type="term" value="F:DNA binding"/>
    <property type="evidence" value="ECO:0007669"/>
    <property type="project" value="InterPro"/>
</dbReference>